<feature type="domain" description="RNA polymerase sigma-70 region 2" evidence="5">
    <location>
        <begin position="28"/>
        <end position="93"/>
    </location>
</feature>
<dbReference type="KEGG" id="mrub:DEO27_031030"/>
<evidence type="ECO:0000256" key="3">
    <source>
        <dbReference type="ARBA" id="ARBA00023082"/>
    </source>
</evidence>
<dbReference type="SUPFAM" id="SSF88946">
    <property type="entry name" value="Sigma2 domain of RNA polymerase sigma factors"/>
    <property type="match status" value="1"/>
</dbReference>
<evidence type="ECO:0000313" key="7">
    <source>
        <dbReference type="EMBL" id="QEM14264.1"/>
    </source>
</evidence>
<dbReference type="PANTHER" id="PTHR43133:SF46">
    <property type="entry name" value="RNA POLYMERASE SIGMA-70 FACTOR ECF SUBFAMILY"/>
    <property type="match status" value="1"/>
</dbReference>
<keyword evidence="8" id="KW-1185">Reference proteome</keyword>
<dbReference type="Pfam" id="PF04542">
    <property type="entry name" value="Sigma70_r2"/>
    <property type="match status" value="1"/>
</dbReference>
<dbReference type="Proteomes" id="UP000251402">
    <property type="component" value="Chromosome"/>
</dbReference>
<dbReference type="InterPro" id="IPR007627">
    <property type="entry name" value="RNA_pol_sigma70_r2"/>
</dbReference>
<dbReference type="RefSeq" id="WP_112573209.1">
    <property type="nucleotide sequence ID" value="NZ_CP043450.1"/>
</dbReference>
<gene>
    <name evidence="7" type="ORF">DEO27_031030</name>
</gene>
<feature type="domain" description="RNA polymerase sigma factor 70 region 4 type 2" evidence="6">
    <location>
        <begin position="127"/>
        <end position="170"/>
    </location>
</feature>
<evidence type="ECO:0000256" key="2">
    <source>
        <dbReference type="ARBA" id="ARBA00023015"/>
    </source>
</evidence>
<dbReference type="NCBIfam" id="TIGR02985">
    <property type="entry name" value="Sig70_bacteroi1"/>
    <property type="match status" value="1"/>
</dbReference>
<protein>
    <submittedName>
        <fullName evidence="7">RNA polymerase sigma-70 factor</fullName>
    </submittedName>
</protein>
<dbReference type="AlphaFoldDB" id="A0A5C1I8R4"/>
<dbReference type="InterPro" id="IPR013325">
    <property type="entry name" value="RNA_pol_sigma_r2"/>
</dbReference>
<dbReference type="Gene3D" id="1.10.1740.10">
    <property type="match status" value="1"/>
</dbReference>
<dbReference type="SUPFAM" id="SSF88659">
    <property type="entry name" value="Sigma3 and sigma4 domains of RNA polymerase sigma factors"/>
    <property type="match status" value="1"/>
</dbReference>
<name>A0A5C1I8R4_9SPHI</name>
<evidence type="ECO:0000259" key="6">
    <source>
        <dbReference type="Pfam" id="PF08281"/>
    </source>
</evidence>
<keyword evidence="2" id="KW-0805">Transcription regulation</keyword>
<dbReference type="InterPro" id="IPR013249">
    <property type="entry name" value="RNA_pol_sigma70_r4_t2"/>
</dbReference>
<dbReference type="InterPro" id="IPR036388">
    <property type="entry name" value="WH-like_DNA-bd_sf"/>
</dbReference>
<dbReference type="InterPro" id="IPR014327">
    <property type="entry name" value="RNA_pol_sigma70_bacteroid"/>
</dbReference>
<organism evidence="7 8">
    <name type="scientific">Mucilaginibacter rubeus</name>
    <dbReference type="NCBI Taxonomy" id="2027860"/>
    <lineage>
        <taxon>Bacteria</taxon>
        <taxon>Pseudomonadati</taxon>
        <taxon>Bacteroidota</taxon>
        <taxon>Sphingobacteriia</taxon>
        <taxon>Sphingobacteriales</taxon>
        <taxon>Sphingobacteriaceae</taxon>
        <taxon>Mucilaginibacter</taxon>
    </lineage>
</organism>
<dbReference type="NCBIfam" id="TIGR02937">
    <property type="entry name" value="sigma70-ECF"/>
    <property type="match status" value="1"/>
</dbReference>
<reference evidence="7" key="1">
    <citation type="submission" date="2019-08" db="EMBL/GenBank/DDBJ databases">
        <title>Comparative genome analysis confer to the adaptation heavy metal polluted environment.</title>
        <authorList>
            <person name="Li Y."/>
        </authorList>
    </citation>
    <scope>NUCLEOTIDE SEQUENCE [LARGE SCALE GENOMIC DNA]</scope>
    <source>
        <strain evidence="7">P1</strain>
    </source>
</reference>
<dbReference type="GO" id="GO:0016987">
    <property type="term" value="F:sigma factor activity"/>
    <property type="evidence" value="ECO:0007669"/>
    <property type="project" value="UniProtKB-KW"/>
</dbReference>
<dbReference type="InterPro" id="IPR039425">
    <property type="entry name" value="RNA_pol_sigma-70-like"/>
</dbReference>
<comment type="similarity">
    <text evidence="1">Belongs to the sigma-70 factor family. ECF subfamily.</text>
</comment>
<dbReference type="InterPro" id="IPR013324">
    <property type="entry name" value="RNA_pol_sigma_r3/r4-like"/>
</dbReference>
<sequence length="198" mass="23412">MTKVIKDFSDRLLWDRYQGGNTGAYDILFKRYHDPIFNYALKNVPDREIAEELTLDVMLRLWQKKGDLIIETDLRAYLFRSIKNAIYNYYRKKILSTIPIDLLTIQDTPLGGATDDKLKYFELEKIYHQKLNELSPQRQKIFRMSRERNMTYAQIAEETGLSVNTIENYMVVTLRILRRELSEHADVTVMLIALASFF</sequence>
<dbReference type="InterPro" id="IPR014284">
    <property type="entry name" value="RNA_pol_sigma-70_dom"/>
</dbReference>
<keyword evidence="4" id="KW-0804">Transcription</keyword>
<dbReference type="GO" id="GO:0006352">
    <property type="term" value="P:DNA-templated transcription initiation"/>
    <property type="evidence" value="ECO:0007669"/>
    <property type="project" value="InterPro"/>
</dbReference>
<proteinExistence type="inferred from homology"/>
<dbReference type="Pfam" id="PF08281">
    <property type="entry name" value="Sigma70_r4_2"/>
    <property type="match status" value="1"/>
</dbReference>
<keyword evidence="3" id="KW-0731">Sigma factor</keyword>
<evidence type="ECO:0000313" key="8">
    <source>
        <dbReference type="Proteomes" id="UP000251402"/>
    </source>
</evidence>
<accession>A0A5C1I8R4</accession>
<evidence type="ECO:0000259" key="5">
    <source>
        <dbReference type="Pfam" id="PF04542"/>
    </source>
</evidence>
<dbReference type="OrthoDB" id="711087at2"/>
<dbReference type="Gene3D" id="1.10.10.10">
    <property type="entry name" value="Winged helix-like DNA-binding domain superfamily/Winged helix DNA-binding domain"/>
    <property type="match status" value="1"/>
</dbReference>
<evidence type="ECO:0000256" key="1">
    <source>
        <dbReference type="ARBA" id="ARBA00010641"/>
    </source>
</evidence>
<dbReference type="EMBL" id="CP043450">
    <property type="protein sequence ID" value="QEM14264.1"/>
    <property type="molecule type" value="Genomic_DNA"/>
</dbReference>
<dbReference type="PANTHER" id="PTHR43133">
    <property type="entry name" value="RNA POLYMERASE ECF-TYPE SIGMA FACTO"/>
    <property type="match status" value="1"/>
</dbReference>
<evidence type="ECO:0000256" key="4">
    <source>
        <dbReference type="ARBA" id="ARBA00023163"/>
    </source>
</evidence>
<dbReference type="GO" id="GO:0003677">
    <property type="term" value="F:DNA binding"/>
    <property type="evidence" value="ECO:0007669"/>
    <property type="project" value="InterPro"/>
</dbReference>